<comment type="caution">
    <text evidence="2">The sequence shown here is derived from an EMBL/GenBank/DDBJ whole genome shotgun (WGS) entry which is preliminary data.</text>
</comment>
<sequence length="82" mass="9332">MMLKTRAAQMFLIWKRLIMCGPAESHPQASSDCVSQPTVDQLRCKRISMKKKTISDELDSCMKEYFCSKIHNDGSESSQADE</sequence>
<dbReference type="Proteomes" id="UP001159363">
    <property type="component" value="Chromosome 5"/>
</dbReference>
<feature type="chain" id="PRO_5045475537" evidence="1">
    <location>
        <begin position="26"/>
        <end position="82"/>
    </location>
</feature>
<name>A0ABQ9HDL6_9NEOP</name>
<feature type="signal peptide" evidence="1">
    <location>
        <begin position="1"/>
        <end position="25"/>
    </location>
</feature>
<organism evidence="2 3">
    <name type="scientific">Dryococelus australis</name>
    <dbReference type="NCBI Taxonomy" id="614101"/>
    <lineage>
        <taxon>Eukaryota</taxon>
        <taxon>Metazoa</taxon>
        <taxon>Ecdysozoa</taxon>
        <taxon>Arthropoda</taxon>
        <taxon>Hexapoda</taxon>
        <taxon>Insecta</taxon>
        <taxon>Pterygota</taxon>
        <taxon>Neoptera</taxon>
        <taxon>Polyneoptera</taxon>
        <taxon>Phasmatodea</taxon>
        <taxon>Verophasmatodea</taxon>
        <taxon>Anareolatae</taxon>
        <taxon>Phasmatidae</taxon>
        <taxon>Eurycanthinae</taxon>
        <taxon>Dryococelus</taxon>
    </lineage>
</organism>
<protein>
    <submittedName>
        <fullName evidence="2">Uncharacterized protein</fullName>
    </submittedName>
</protein>
<accession>A0ABQ9HDL6</accession>
<keyword evidence="3" id="KW-1185">Reference proteome</keyword>
<evidence type="ECO:0000313" key="3">
    <source>
        <dbReference type="Proteomes" id="UP001159363"/>
    </source>
</evidence>
<evidence type="ECO:0000256" key="1">
    <source>
        <dbReference type="SAM" id="SignalP"/>
    </source>
</evidence>
<keyword evidence="1" id="KW-0732">Signal</keyword>
<reference evidence="2 3" key="1">
    <citation type="submission" date="2023-02" db="EMBL/GenBank/DDBJ databases">
        <title>LHISI_Scaffold_Assembly.</title>
        <authorList>
            <person name="Stuart O.P."/>
            <person name="Cleave R."/>
            <person name="Magrath M.J.L."/>
            <person name="Mikheyev A.S."/>
        </authorList>
    </citation>
    <scope>NUCLEOTIDE SEQUENCE [LARGE SCALE GENOMIC DNA]</scope>
    <source>
        <strain evidence="2">Daus_M_001</strain>
        <tissue evidence="2">Leg muscle</tissue>
    </source>
</reference>
<gene>
    <name evidence="2" type="ORF">PR048_018646</name>
</gene>
<evidence type="ECO:0000313" key="2">
    <source>
        <dbReference type="EMBL" id="KAJ8882158.1"/>
    </source>
</evidence>
<dbReference type="EMBL" id="JARBHB010000006">
    <property type="protein sequence ID" value="KAJ8882158.1"/>
    <property type="molecule type" value="Genomic_DNA"/>
</dbReference>
<proteinExistence type="predicted"/>